<gene>
    <name evidence="2" type="ORF">RHGRI_025734</name>
</gene>
<proteinExistence type="predicted"/>
<protein>
    <recommendedName>
        <fullName evidence="4">Clp R domain-containing protein</fullName>
    </recommendedName>
</protein>
<dbReference type="InterPro" id="IPR036628">
    <property type="entry name" value="Clp_N_dom_sf"/>
</dbReference>
<dbReference type="Proteomes" id="UP000823749">
    <property type="component" value="Chromosome 9"/>
</dbReference>
<accession>A0AAV6IQ89</accession>
<organism evidence="2 3">
    <name type="scientific">Rhododendron griersonianum</name>
    <dbReference type="NCBI Taxonomy" id="479676"/>
    <lineage>
        <taxon>Eukaryota</taxon>
        <taxon>Viridiplantae</taxon>
        <taxon>Streptophyta</taxon>
        <taxon>Embryophyta</taxon>
        <taxon>Tracheophyta</taxon>
        <taxon>Spermatophyta</taxon>
        <taxon>Magnoliopsida</taxon>
        <taxon>eudicotyledons</taxon>
        <taxon>Gunneridae</taxon>
        <taxon>Pentapetalae</taxon>
        <taxon>asterids</taxon>
        <taxon>Ericales</taxon>
        <taxon>Ericaceae</taxon>
        <taxon>Ericoideae</taxon>
        <taxon>Rhodoreae</taxon>
        <taxon>Rhododendron</taxon>
    </lineage>
</organism>
<evidence type="ECO:0000256" key="1">
    <source>
        <dbReference type="SAM" id="MobiDB-lite"/>
    </source>
</evidence>
<evidence type="ECO:0000313" key="3">
    <source>
        <dbReference type="Proteomes" id="UP000823749"/>
    </source>
</evidence>
<evidence type="ECO:0000313" key="2">
    <source>
        <dbReference type="EMBL" id="KAG5530881.1"/>
    </source>
</evidence>
<name>A0AAV6IQ89_9ERIC</name>
<evidence type="ECO:0008006" key="4">
    <source>
        <dbReference type="Google" id="ProtNLM"/>
    </source>
</evidence>
<feature type="region of interest" description="Disordered" evidence="1">
    <location>
        <begin position="611"/>
        <end position="640"/>
    </location>
</feature>
<dbReference type="EMBL" id="JACTNZ010000009">
    <property type="protein sequence ID" value="KAG5530881.1"/>
    <property type="molecule type" value="Genomic_DNA"/>
</dbReference>
<keyword evidence="3" id="KW-1185">Reference proteome</keyword>
<comment type="caution">
    <text evidence="2">The sequence shown here is derived from an EMBL/GenBank/DDBJ whole genome shotgun (WGS) entry which is preliminary data.</text>
</comment>
<dbReference type="AlphaFoldDB" id="A0AAV6IQ89"/>
<dbReference type="Gene3D" id="1.10.1780.10">
    <property type="entry name" value="Clp, N-terminal domain"/>
    <property type="match status" value="1"/>
</dbReference>
<reference evidence="2" key="1">
    <citation type="submission" date="2020-08" db="EMBL/GenBank/DDBJ databases">
        <title>Plant Genome Project.</title>
        <authorList>
            <person name="Zhang R.-G."/>
        </authorList>
    </citation>
    <scope>NUCLEOTIDE SEQUENCE</scope>
    <source>
        <strain evidence="2">WSP0</strain>
        <tissue evidence="2">Leaf</tissue>
    </source>
</reference>
<sequence>MAELLKRSPPDVGLKFCSSLSTGSAGATPGSSGQLFSKSIVSASTCHKHLLTSPGNKESCKLIWEGAFHGKIINGRMSRYIPSTYGWLEKLWLEKLKQVASQDKCSGKVALEGDSIFSSFEDRGGEERVVIAAKGAAFLAYGSFSRICWTTHMEVVFAKDPDALYHVQWEVLKALMKLALVVYDLEDFIRIAYQEEMNAERLELRDLLSSYKTADEAVLAIVDQEETMEDFCLLCESDVNDILEVTATTATGRHCLYSALTAQRIIMADSDQKIHKDGRVSDVLVEWTIFLMKQYPPLKRDCALHIAMELARGKCCCIRETLLLESWGLSNFEHLNRLMPDVPFVELDNLTGEIDKAMIDLIEWKVLELGKSMKSATSPLRSSVFGTFTEEVIEVVEHADCERRVEGHRFIGTHHLLLGLVRTRIRQSVLMFAQLGHGCKEPTRYPASYIYRVARNIARCSGEDKIDLEHLFSAIMFTNLVTDELAYEIYEVLLSDVLSLRSKVLILGYICKDKVLGAAIPYPDCEVLKGFSTYSLAYGENEWNAELSGKRVDDFFDGVNKFIRREERLSTYCTVTRGRTVEGSVWKFVTCISRSWESTCNLLPILRENGAEQGSEEGEDGEATRSEYDVSGGLVLNVDR</sequence>